<evidence type="ECO:0000313" key="4">
    <source>
        <dbReference type="Proteomes" id="UP000199420"/>
    </source>
</evidence>
<sequence>MQKTWLLLPLLFCAALPAMADGGPEQAAVAGVPAPARARLKQQLRVHGTQVTQLQQAVSEQESHSRQASERLAQQDLEIARLQQQLETLRDRRSAVDRGH</sequence>
<evidence type="ECO:0000313" key="3">
    <source>
        <dbReference type="EMBL" id="SEI39337.1"/>
    </source>
</evidence>
<keyword evidence="4" id="KW-1185">Reference proteome</keyword>
<keyword evidence="1" id="KW-0175">Coiled coil</keyword>
<organism evidence="3 4">
    <name type="scientific">Frateuria terrea</name>
    <dbReference type="NCBI Taxonomy" id="529704"/>
    <lineage>
        <taxon>Bacteria</taxon>
        <taxon>Pseudomonadati</taxon>
        <taxon>Pseudomonadota</taxon>
        <taxon>Gammaproteobacteria</taxon>
        <taxon>Lysobacterales</taxon>
        <taxon>Rhodanobacteraceae</taxon>
        <taxon>Frateuria</taxon>
    </lineage>
</organism>
<dbReference type="AlphaFoldDB" id="A0A1H6QGI9"/>
<dbReference type="RefSeq" id="WP_139202359.1">
    <property type="nucleotide sequence ID" value="NZ_FNYC01000001.1"/>
</dbReference>
<proteinExistence type="predicted"/>
<evidence type="ECO:0000256" key="1">
    <source>
        <dbReference type="SAM" id="Coils"/>
    </source>
</evidence>
<dbReference type="Proteomes" id="UP000199420">
    <property type="component" value="Unassembled WGS sequence"/>
</dbReference>
<dbReference type="EMBL" id="FNYC01000001">
    <property type="protein sequence ID" value="SEI39337.1"/>
    <property type="molecule type" value="Genomic_DNA"/>
</dbReference>
<feature type="coiled-coil region" evidence="1">
    <location>
        <begin position="65"/>
        <end position="99"/>
    </location>
</feature>
<dbReference type="STRING" id="529704.SAMN02927913_0323"/>
<accession>A0A1H6QGI9</accession>
<name>A0A1H6QGI9_9GAMM</name>
<gene>
    <name evidence="3" type="ORF">SAMN04487997_0408</name>
</gene>
<keyword evidence="2" id="KW-0732">Signal</keyword>
<reference evidence="3 4" key="1">
    <citation type="submission" date="2016-10" db="EMBL/GenBank/DDBJ databases">
        <authorList>
            <person name="de Groot N.N."/>
        </authorList>
    </citation>
    <scope>NUCLEOTIDE SEQUENCE [LARGE SCALE GENOMIC DNA]</scope>
    <source>
        <strain evidence="3 4">DSM 26515</strain>
    </source>
</reference>
<protein>
    <recommendedName>
        <fullName evidence="5">Tol-pal system protein YbgF</fullName>
    </recommendedName>
</protein>
<dbReference type="OrthoDB" id="5959094at2"/>
<feature type="signal peptide" evidence="2">
    <location>
        <begin position="1"/>
        <end position="20"/>
    </location>
</feature>
<evidence type="ECO:0000256" key="2">
    <source>
        <dbReference type="SAM" id="SignalP"/>
    </source>
</evidence>
<evidence type="ECO:0008006" key="5">
    <source>
        <dbReference type="Google" id="ProtNLM"/>
    </source>
</evidence>
<feature type="chain" id="PRO_5011593485" description="Tol-pal system protein YbgF" evidence="2">
    <location>
        <begin position="21"/>
        <end position="100"/>
    </location>
</feature>